<comment type="caution">
    <text evidence="2">The sequence shown here is derived from an EMBL/GenBank/DDBJ whole genome shotgun (WGS) entry which is preliminary data.</text>
</comment>
<dbReference type="Proteomes" id="UP000321514">
    <property type="component" value="Unassembled WGS sequence"/>
</dbReference>
<proteinExistence type="predicted"/>
<name>A0A511SZ70_MYXFU</name>
<organism evidence="2 5">
    <name type="scientific">Myxococcus fulvus</name>
    <dbReference type="NCBI Taxonomy" id="33"/>
    <lineage>
        <taxon>Bacteria</taxon>
        <taxon>Pseudomonadati</taxon>
        <taxon>Myxococcota</taxon>
        <taxon>Myxococcia</taxon>
        <taxon>Myxococcales</taxon>
        <taxon>Cystobacterineae</taxon>
        <taxon>Myxococcaceae</taxon>
        <taxon>Myxococcus</taxon>
    </lineage>
</organism>
<dbReference type="Proteomes" id="UP000183760">
    <property type="component" value="Unassembled WGS sequence"/>
</dbReference>
<evidence type="ECO:0000313" key="4">
    <source>
        <dbReference type="Proteomes" id="UP000183760"/>
    </source>
</evidence>
<dbReference type="RefSeq" id="WP_074953349.1">
    <property type="nucleotide sequence ID" value="NZ_BJXR01000022.1"/>
</dbReference>
<evidence type="ECO:0000313" key="3">
    <source>
        <dbReference type="EMBL" id="SET98217.1"/>
    </source>
</evidence>
<dbReference type="Pfam" id="PF25535">
    <property type="entry name" value="DUF7919"/>
    <property type="match status" value="1"/>
</dbReference>
<accession>A0A511SZ70</accession>
<feature type="domain" description="DUF7919" evidence="1">
    <location>
        <begin position="1"/>
        <end position="125"/>
    </location>
</feature>
<protein>
    <recommendedName>
        <fullName evidence="1">DUF7919 domain-containing protein</fullName>
    </recommendedName>
</protein>
<dbReference type="EMBL" id="FOIB01000004">
    <property type="protein sequence ID" value="SET98217.1"/>
    <property type="molecule type" value="Genomic_DNA"/>
</dbReference>
<dbReference type="OrthoDB" id="5523878at2"/>
<evidence type="ECO:0000313" key="2">
    <source>
        <dbReference type="EMBL" id="GEN07190.1"/>
    </source>
</evidence>
<dbReference type="InterPro" id="IPR057679">
    <property type="entry name" value="DUF7919"/>
</dbReference>
<keyword evidence="4" id="KW-1185">Reference proteome</keyword>
<dbReference type="AlphaFoldDB" id="A0A511SZ70"/>
<evidence type="ECO:0000313" key="5">
    <source>
        <dbReference type="Proteomes" id="UP000321514"/>
    </source>
</evidence>
<reference evidence="3 4" key="1">
    <citation type="submission" date="2016-10" db="EMBL/GenBank/DDBJ databases">
        <authorList>
            <person name="Varghese N."/>
            <person name="Submissions S."/>
        </authorList>
    </citation>
    <scope>NUCLEOTIDE SEQUENCE [LARGE SCALE GENOMIC DNA]</scope>
    <source>
        <strain evidence="3 4">DSM 16525</strain>
    </source>
</reference>
<dbReference type="EMBL" id="BJXR01000022">
    <property type="protein sequence ID" value="GEN07190.1"/>
    <property type="molecule type" value="Genomic_DNA"/>
</dbReference>
<evidence type="ECO:0000259" key="1">
    <source>
        <dbReference type="Pfam" id="PF25535"/>
    </source>
</evidence>
<reference evidence="2 5" key="2">
    <citation type="submission" date="2019-07" db="EMBL/GenBank/DDBJ databases">
        <title>Whole genome shotgun sequence of Myxococcus fulvus NBRC 100333.</title>
        <authorList>
            <person name="Hosoyama A."/>
            <person name="Uohara A."/>
            <person name="Ohji S."/>
            <person name="Ichikawa N."/>
        </authorList>
    </citation>
    <scope>NUCLEOTIDE SEQUENCE [LARGE SCALE GENOMIC DNA]</scope>
    <source>
        <strain evidence="2 5">NBRC 100333</strain>
    </source>
</reference>
<sequence length="146" mass="16211">MHVFDLEPISLPGLESPKLRAVGWIERGFDHPKGDVTPEFMKALVGLLVDPWQPVTYAGIHRCTLCRFSGGPGQLTFEEQRVTLGVANLYVPGEEGVVYVAPSSVVHYIDAHEYVPPDEFQRAVLSCPPMRSMAYLKRVMGLRTTA</sequence>
<gene>
    <name evidence="2" type="ORF">MFU01_22270</name>
    <name evidence="3" type="ORF">SAMN05443572_104186</name>
</gene>